<evidence type="ECO:0000313" key="2">
    <source>
        <dbReference type="EMBL" id="EPS38635.1"/>
    </source>
</evidence>
<reference evidence="2 3" key="1">
    <citation type="journal article" date="2013" name="PLoS Genet.">
        <title>Genomic mechanisms accounting for the adaptation to parasitism in nematode-trapping fungi.</title>
        <authorList>
            <person name="Meerupati T."/>
            <person name="Andersson K.M."/>
            <person name="Friman E."/>
            <person name="Kumar D."/>
            <person name="Tunlid A."/>
            <person name="Ahren D."/>
        </authorList>
    </citation>
    <scope>NUCLEOTIDE SEQUENCE [LARGE SCALE GENOMIC DNA]</scope>
    <source>
        <strain evidence="2 3">CBS 200.50</strain>
    </source>
</reference>
<reference evidence="3" key="2">
    <citation type="submission" date="2013-04" db="EMBL/GenBank/DDBJ databases">
        <title>Genomic mechanisms accounting for the adaptation to parasitism in nematode-trapping fungi.</title>
        <authorList>
            <person name="Ahren D.G."/>
        </authorList>
    </citation>
    <scope>NUCLEOTIDE SEQUENCE [LARGE SCALE GENOMIC DNA]</scope>
    <source>
        <strain evidence="3">CBS 200.50</strain>
    </source>
</reference>
<proteinExistence type="predicted"/>
<keyword evidence="3" id="KW-1185">Reference proteome</keyword>
<dbReference type="EMBL" id="AQGS01000538">
    <property type="protein sequence ID" value="EPS38635.1"/>
    <property type="molecule type" value="Genomic_DNA"/>
</dbReference>
<protein>
    <recommendedName>
        <fullName evidence="4">F-box domain-containing protein</fullName>
    </recommendedName>
</protein>
<dbReference type="AlphaFoldDB" id="S8A6J0"/>
<evidence type="ECO:0000313" key="3">
    <source>
        <dbReference type="Proteomes" id="UP000015100"/>
    </source>
</evidence>
<dbReference type="HOGENOM" id="CLU_746004_0_0_1"/>
<gene>
    <name evidence="2" type="ORF">H072_7591</name>
</gene>
<accession>S8A6J0</accession>
<feature type="region of interest" description="Disordered" evidence="1">
    <location>
        <begin position="1"/>
        <end position="26"/>
    </location>
</feature>
<dbReference type="InterPro" id="IPR036047">
    <property type="entry name" value="F-box-like_dom_sf"/>
</dbReference>
<organism evidence="2 3">
    <name type="scientific">Dactylellina haptotyla (strain CBS 200.50)</name>
    <name type="common">Nematode-trapping fungus</name>
    <name type="synonym">Monacrosporium haptotylum</name>
    <dbReference type="NCBI Taxonomy" id="1284197"/>
    <lineage>
        <taxon>Eukaryota</taxon>
        <taxon>Fungi</taxon>
        <taxon>Dikarya</taxon>
        <taxon>Ascomycota</taxon>
        <taxon>Pezizomycotina</taxon>
        <taxon>Orbiliomycetes</taxon>
        <taxon>Orbiliales</taxon>
        <taxon>Orbiliaceae</taxon>
        <taxon>Dactylellina</taxon>
    </lineage>
</organism>
<dbReference type="CDD" id="cd09917">
    <property type="entry name" value="F-box_SF"/>
    <property type="match status" value="1"/>
</dbReference>
<dbReference type="Proteomes" id="UP000015100">
    <property type="component" value="Unassembled WGS sequence"/>
</dbReference>
<dbReference type="SUPFAM" id="SSF81383">
    <property type="entry name" value="F-box domain"/>
    <property type="match status" value="1"/>
</dbReference>
<evidence type="ECO:0008006" key="4">
    <source>
        <dbReference type="Google" id="ProtNLM"/>
    </source>
</evidence>
<sequence>MDYPECSPQTIDPDPESNIGPSNNTNFITSPQTGNFPKGNVVLAPEIIVQIFSHFDSYSVLHYRGVCRAFNHAALILYPNAGLDNTFPIAVWHRICSHFTRYTDVTRLLKVSKSFHSMLVESHHPVIKHLFFHDPLNADYSKAFTKNRAQLALTNPSSQSMPIRRDYLFHRAYAHPAFKALWIRSIYPGEINVLRSRMLPRMPLDPTNPVLKANATFPPVRRVIVQWAGGGCTNTDVDPVIAISKDENTAITVYDVFDAFFQLLHSPMTRDQLERYYYPPGFRPIYANESAVFTTPKHLSVIHKARTVELGRKWEFADHQGKMVEGVGWWYTQREAIENLPLRRNMILSLQFVSKSIAVFGATTIKLHDIY</sequence>
<name>S8A6J0_DACHA</name>
<comment type="caution">
    <text evidence="2">The sequence shown here is derived from an EMBL/GenBank/DDBJ whole genome shotgun (WGS) entry which is preliminary data.</text>
</comment>
<evidence type="ECO:0000256" key="1">
    <source>
        <dbReference type="SAM" id="MobiDB-lite"/>
    </source>
</evidence>